<sequence length="117" mass="13101">MSEQDQTARSQEAIDEEVNLLSFALIADAGEAKSLAFMALNEAKAGNFEACDENMKQSDEAYLRAHNKQTELLVKEANGEHTPVNVMLVHAQDHLMTANLARELIRELIELYRLRSA</sequence>
<feature type="active site" description="Tele-phosphohistidine intermediate" evidence="5">
    <location>
        <position position="90"/>
    </location>
</feature>
<reference evidence="8" key="2">
    <citation type="submission" date="2021-09" db="EMBL/GenBank/DDBJ databases">
        <authorList>
            <person name="Gilroy R."/>
        </authorList>
    </citation>
    <scope>NUCLEOTIDE SEQUENCE</scope>
    <source>
        <strain evidence="8">ChiHjej13B12-9602</strain>
    </source>
</reference>
<dbReference type="RefSeq" id="WP_273189823.1">
    <property type="nucleotide sequence ID" value="NZ_DYUZ01000021.1"/>
</dbReference>
<proteinExistence type="predicted"/>
<name>A0A921LSM7_9ACTN</name>
<dbReference type="PROSITE" id="PS51095">
    <property type="entry name" value="PTS_EIIA_TYPE_3"/>
    <property type="match status" value="1"/>
</dbReference>
<dbReference type="GO" id="GO:0009401">
    <property type="term" value="P:phosphoenolpyruvate-dependent sugar phosphotransferase system"/>
    <property type="evidence" value="ECO:0007669"/>
    <property type="project" value="UniProtKB-KW"/>
</dbReference>
<keyword evidence="3" id="KW-0808">Transferase</keyword>
<accession>A0A921LSM7</accession>
<dbReference type="CDD" id="cd00215">
    <property type="entry name" value="PTS_IIA_lac"/>
    <property type="match status" value="1"/>
</dbReference>
<dbReference type="EMBL" id="DYUZ01000021">
    <property type="protein sequence ID" value="HJG37203.1"/>
    <property type="molecule type" value="Genomic_DNA"/>
</dbReference>
<reference evidence="8" key="1">
    <citation type="journal article" date="2021" name="PeerJ">
        <title>Extensive microbial diversity within the chicken gut microbiome revealed by metagenomics and culture.</title>
        <authorList>
            <person name="Gilroy R."/>
            <person name="Ravi A."/>
            <person name="Getino M."/>
            <person name="Pursley I."/>
            <person name="Horton D.L."/>
            <person name="Alikhan N.F."/>
            <person name="Baker D."/>
            <person name="Gharbi K."/>
            <person name="Hall N."/>
            <person name="Watson M."/>
            <person name="Adriaenssens E.M."/>
            <person name="Foster-Nyarko E."/>
            <person name="Jarju S."/>
            <person name="Secka A."/>
            <person name="Antonio M."/>
            <person name="Oren A."/>
            <person name="Chaudhuri R.R."/>
            <person name="La Ragione R."/>
            <person name="Hildebrand F."/>
            <person name="Pallen M.J."/>
        </authorList>
    </citation>
    <scope>NUCLEOTIDE SEQUENCE</scope>
    <source>
        <strain evidence="8">ChiHjej13B12-9602</strain>
    </source>
</reference>
<organism evidence="8 9">
    <name type="scientific">Enorma phocaeensis</name>
    <dbReference type="NCBI Taxonomy" id="1871019"/>
    <lineage>
        <taxon>Bacteria</taxon>
        <taxon>Bacillati</taxon>
        <taxon>Actinomycetota</taxon>
        <taxon>Coriobacteriia</taxon>
        <taxon>Coriobacteriales</taxon>
        <taxon>Coriobacteriaceae</taxon>
        <taxon>Enorma</taxon>
    </lineage>
</organism>
<feature type="binding site" evidence="6">
    <location>
        <position position="93"/>
    </location>
    <ligand>
        <name>Mg(2+)</name>
        <dbReference type="ChEBI" id="CHEBI:18420"/>
        <note>ligand shared between all trimeric partners</note>
    </ligand>
</feature>
<evidence type="ECO:0000256" key="1">
    <source>
        <dbReference type="ARBA" id="ARBA00022448"/>
    </source>
</evidence>
<dbReference type="PIRSF" id="PIRSF000699">
    <property type="entry name" value="PTS_IILac_III"/>
    <property type="match status" value="1"/>
</dbReference>
<evidence type="ECO:0000256" key="2">
    <source>
        <dbReference type="ARBA" id="ARBA00022597"/>
    </source>
</evidence>
<dbReference type="SUPFAM" id="SSF46973">
    <property type="entry name" value="Enzyme IIa from lactose specific PTS, IIa-lac"/>
    <property type="match status" value="1"/>
</dbReference>
<dbReference type="AlphaFoldDB" id="A0A921LSM7"/>
<dbReference type="Pfam" id="PF02255">
    <property type="entry name" value="PTS_IIA"/>
    <property type="match status" value="1"/>
</dbReference>
<comment type="cofactor">
    <cofactor evidence="6">
        <name>Mg(2+)</name>
        <dbReference type="ChEBI" id="CHEBI:18420"/>
    </cofactor>
    <text evidence="6">Binds 1 Mg(2+) ion per trimer.</text>
</comment>
<keyword evidence="4" id="KW-0598">Phosphotransferase system</keyword>
<evidence type="ECO:0000313" key="9">
    <source>
        <dbReference type="Proteomes" id="UP000753256"/>
    </source>
</evidence>
<dbReference type="GO" id="GO:0016740">
    <property type="term" value="F:transferase activity"/>
    <property type="evidence" value="ECO:0007669"/>
    <property type="project" value="UniProtKB-KW"/>
</dbReference>
<evidence type="ECO:0000256" key="5">
    <source>
        <dbReference type="PIRSR" id="PIRSR000699-1"/>
    </source>
</evidence>
<protein>
    <submittedName>
        <fullName evidence="8">PTS lactose/cellobiose transporter subunit IIA</fullName>
    </submittedName>
</protein>
<dbReference type="Gene3D" id="1.20.58.80">
    <property type="entry name" value="Phosphotransferase system, lactose/cellobiose-type IIA subunit"/>
    <property type="match status" value="1"/>
</dbReference>
<dbReference type="PANTHER" id="PTHR34382:SF7">
    <property type="entry name" value="PTS SYSTEM N,N'-DIACETYLCHITOBIOSE-SPECIFIC EIIA COMPONENT"/>
    <property type="match status" value="1"/>
</dbReference>
<dbReference type="PANTHER" id="PTHR34382">
    <property type="entry name" value="PTS SYSTEM N,N'-DIACETYLCHITOBIOSE-SPECIFIC EIIA COMPONENT"/>
    <property type="match status" value="1"/>
</dbReference>
<evidence type="ECO:0000313" key="8">
    <source>
        <dbReference type="EMBL" id="HJG37203.1"/>
    </source>
</evidence>
<dbReference type="InterPro" id="IPR036542">
    <property type="entry name" value="PTS_IIA_lac/cel_sf"/>
</dbReference>
<evidence type="ECO:0000256" key="4">
    <source>
        <dbReference type="ARBA" id="ARBA00022683"/>
    </source>
</evidence>
<keyword evidence="2" id="KW-0762">Sugar transport</keyword>
<keyword evidence="6" id="KW-0479">Metal-binding</keyword>
<dbReference type="Proteomes" id="UP000753256">
    <property type="component" value="Unassembled WGS sequence"/>
</dbReference>
<keyword evidence="1" id="KW-0813">Transport</keyword>
<feature type="modified residue" description="Phosphohistidine; by HPr" evidence="7">
    <location>
        <position position="90"/>
    </location>
</feature>
<evidence type="ECO:0000256" key="6">
    <source>
        <dbReference type="PIRSR" id="PIRSR000699-2"/>
    </source>
</evidence>
<dbReference type="InterPro" id="IPR003188">
    <property type="entry name" value="PTS_IIA_lac/cel"/>
</dbReference>
<dbReference type="GO" id="GO:0046872">
    <property type="term" value="F:metal ion binding"/>
    <property type="evidence" value="ECO:0007669"/>
    <property type="project" value="UniProtKB-KW"/>
</dbReference>
<keyword evidence="6" id="KW-0460">Magnesium</keyword>
<comment type="caution">
    <text evidence="8">The sequence shown here is derived from an EMBL/GenBank/DDBJ whole genome shotgun (WGS) entry which is preliminary data.</text>
</comment>
<evidence type="ECO:0000256" key="7">
    <source>
        <dbReference type="PROSITE-ProRule" id="PRU00418"/>
    </source>
</evidence>
<gene>
    <name evidence="8" type="ORF">K8V70_05000</name>
</gene>
<evidence type="ECO:0000256" key="3">
    <source>
        <dbReference type="ARBA" id="ARBA00022679"/>
    </source>
</evidence>